<gene>
    <name evidence="2" type="ORF">BFJ69_g17622</name>
</gene>
<feature type="region of interest" description="Disordered" evidence="1">
    <location>
        <begin position="28"/>
        <end position="50"/>
    </location>
</feature>
<dbReference type="EMBL" id="MRCX01000927">
    <property type="protein sequence ID" value="RKK56812.1"/>
    <property type="molecule type" value="Genomic_DNA"/>
</dbReference>
<evidence type="ECO:0000256" key="1">
    <source>
        <dbReference type="SAM" id="MobiDB-lite"/>
    </source>
</evidence>
<accession>A0A420M7Q4</accession>
<comment type="caution">
    <text evidence="2">The sequence shown here is derived from an EMBL/GenBank/DDBJ whole genome shotgun (WGS) entry which is preliminary data.</text>
</comment>
<name>A0A420M7Q4_FUSOX</name>
<reference evidence="2 3" key="1">
    <citation type="journal article" date="2018" name="Sci. Rep.">
        <title>Characterisation of pathogen-specific regions and novel effector candidates in Fusarium oxysporum f. sp. cepae.</title>
        <authorList>
            <person name="Armitage A.D."/>
            <person name="Taylor A."/>
            <person name="Sobczyk M.K."/>
            <person name="Baxter L."/>
            <person name="Greenfield B.P."/>
            <person name="Bates H.J."/>
            <person name="Wilson F."/>
            <person name="Jackson A.C."/>
            <person name="Ott S."/>
            <person name="Harrison R.J."/>
            <person name="Clarkson J.P."/>
        </authorList>
    </citation>
    <scope>NUCLEOTIDE SEQUENCE [LARGE SCALE GENOMIC DNA]</scope>
    <source>
        <strain evidence="2 3">Fo_A13</strain>
    </source>
</reference>
<dbReference type="AlphaFoldDB" id="A0A420M7Q4"/>
<sequence length="50" mass="5796">MDSPKDTETPTEKGKRVHHFIWYLTKDTKDTESSPSPARGTNELFVPRTY</sequence>
<protein>
    <submittedName>
        <fullName evidence="2">Uncharacterized protein</fullName>
    </submittedName>
</protein>
<evidence type="ECO:0000313" key="2">
    <source>
        <dbReference type="EMBL" id="RKK56812.1"/>
    </source>
</evidence>
<dbReference type="Proteomes" id="UP000285084">
    <property type="component" value="Unassembled WGS sequence"/>
</dbReference>
<proteinExistence type="predicted"/>
<evidence type="ECO:0000313" key="3">
    <source>
        <dbReference type="Proteomes" id="UP000285084"/>
    </source>
</evidence>
<organism evidence="2 3">
    <name type="scientific">Fusarium oxysporum</name>
    <name type="common">Fusarium vascular wilt</name>
    <dbReference type="NCBI Taxonomy" id="5507"/>
    <lineage>
        <taxon>Eukaryota</taxon>
        <taxon>Fungi</taxon>
        <taxon>Dikarya</taxon>
        <taxon>Ascomycota</taxon>
        <taxon>Pezizomycotina</taxon>
        <taxon>Sordariomycetes</taxon>
        <taxon>Hypocreomycetidae</taxon>
        <taxon>Hypocreales</taxon>
        <taxon>Nectriaceae</taxon>
        <taxon>Fusarium</taxon>
        <taxon>Fusarium oxysporum species complex</taxon>
    </lineage>
</organism>